<evidence type="ECO:0000256" key="5">
    <source>
        <dbReference type="ARBA" id="ARBA00022840"/>
    </source>
</evidence>
<dbReference type="Gene3D" id="3.30.70.3170">
    <property type="match status" value="1"/>
</dbReference>
<sequence>MADGTVKTWKDLDRFVKEVYGSPGKDLYDRYVALIEGFKEKYGKAPEIIGRSPGRVNLIGEHIDYEGYSVLPMAIKQDTIVAISESGDDKVHVANLRSGFSEEDFDIDPAALVADTVNHSWVNYVMAAYIGACQYAGQRPTRGLNILVEGQVPHGSGLSSSSALVCASALAFLAMSHTGHLVGAEVAQFTAECEKFVGTESGGMDQAISIMGELGMAKLVHFHPIRTEDVTLPDGAIFVIANSLAVSQKAVSAAKQYNLRVVECRLAAALLGLRLGVSKDKARELRTLREVEDLVREKWNGPKGSVMGAESEVVRKLLDKKVYTHGELEKELDMELEDMFAGNPSQLASIKAAHDRDVGGFNLRDRAMHVYSEAARVLEFKAACDSPTLTSEQQLEELARLMDDSHASCRDLYNCSCDELDELVRVCKKAGARGSRLTGAGWGGCTVSLVPQDKVEQFIAEVKREYYMAEVNRKGGLPKEEVKKDGKKVVLWEKDGEDWRPTAGWENVIFASPPGSGGAILNFRQ</sequence>
<keyword evidence="3" id="KW-0547">Nucleotide-binding</keyword>
<dbReference type="InterPro" id="IPR013750">
    <property type="entry name" value="GHMP_kinase_C_dom"/>
</dbReference>
<dbReference type="InterPro" id="IPR036554">
    <property type="entry name" value="GHMP_kinase_C_sf"/>
</dbReference>
<dbReference type="PROSITE" id="PS00106">
    <property type="entry name" value="GALACTOKINASE"/>
    <property type="match status" value="1"/>
</dbReference>
<dbReference type="SUPFAM" id="SSF54211">
    <property type="entry name" value="Ribosomal protein S5 domain 2-like"/>
    <property type="match status" value="1"/>
</dbReference>
<dbReference type="PRINTS" id="PR00959">
    <property type="entry name" value="MEVGALKINASE"/>
</dbReference>
<dbReference type="PANTHER" id="PTHR10457:SF7">
    <property type="entry name" value="GALACTOKINASE-RELATED"/>
    <property type="match status" value="1"/>
</dbReference>
<feature type="domain" description="GHMP kinase C-terminal" evidence="7">
    <location>
        <begin position="392"/>
        <end position="467"/>
    </location>
</feature>
<reference evidence="9 10" key="1">
    <citation type="journal article" date="2024" name="Nat. Commun.">
        <title>Phylogenomics reveals the evolutionary origins of lichenization in chlorophyte algae.</title>
        <authorList>
            <person name="Puginier C."/>
            <person name="Libourel C."/>
            <person name="Otte J."/>
            <person name="Skaloud P."/>
            <person name="Haon M."/>
            <person name="Grisel S."/>
            <person name="Petersen M."/>
            <person name="Berrin J.G."/>
            <person name="Delaux P.M."/>
            <person name="Dal Grande F."/>
            <person name="Keller J."/>
        </authorList>
    </citation>
    <scope>NUCLEOTIDE SEQUENCE [LARGE SCALE GENOMIC DNA]</scope>
    <source>
        <strain evidence="9 10">SAG 216-7</strain>
    </source>
</reference>
<evidence type="ECO:0000259" key="7">
    <source>
        <dbReference type="Pfam" id="PF08544"/>
    </source>
</evidence>
<evidence type="ECO:0000256" key="3">
    <source>
        <dbReference type="ARBA" id="ARBA00022741"/>
    </source>
</evidence>
<dbReference type="PROSITE" id="PS00627">
    <property type="entry name" value="GHMP_KINASES_ATP"/>
    <property type="match status" value="1"/>
</dbReference>
<dbReference type="InterPro" id="IPR006204">
    <property type="entry name" value="GHMP_kinase_N_dom"/>
</dbReference>
<evidence type="ECO:0000313" key="10">
    <source>
        <dbReference type="Proteomes" id="UP001491310"/>
    </source>
</evidence>
<dbReference type="Pfam" id="PF10509">
    <property type="entry name" value="GalKase_gal_bdg"/>
    <property type="match status" value="1"/>
</dbReference>
<dbReference type="InterPro" id="IPR014721">
    <property type="entry name" value="Ribsml_uS5_D2-typ_fold_subgr"/>
</dbReference>
<dbReference type="InterPro" id="IPR019741">
    <property type="entry name" value="Galactokinase_CS"/>
</dbReference>
<evidence type="ECO:0000259" key="6">
    <source>
        <dbReference type="Pfam" id="PF00288"/>
    </source>
</evidence>
<dbReference type="Proteomes" id="UP001491310">
    <property type="component" value="Unassembled WGS sequence"/>
</dbReference>
<keyword evidence="4" id="KW-0418">Kinase</keyword>
<dbReference type="InterPro" id="IPR019539">
    <property type="entry name" value="GalKase_N"/>
</dbReference>
<dbReference type="PRINTS" id="PR00473">
    <property type="entry name" value="GALCTOKINASE"/>
</dbReference>
<evidence type="ECO:0008006" key="11">
    <source>
        <dbReference type="Google" id="ProtNLM"/>
    </source>
</evidence>
<evidence type="ECO:0000256" key="2">
    <source>
        <dbReference type="ARBA" id="ARBA00022679"/>
    </source>
</evidence>
<accession>A0ABR2YR51</accession>
<dbReference type="InterPro" id="IPR000705">
    <property type="entry name" value="Galactokinase"/>
</dbReference>
<keyword evidence="5" id="KW-0067">ATP-binding</keyword>
<dbReference type="PANTHER" id="PTHR10457">
    <property type="entry name" value="MEVALONATE KINASE/GALACTOKINASE"/>
    <property type="match status" value="1"/>
</dbReference>
<dbReference type="Gene3D" id="1.20.1440.340">
    <property type="match status" value="1"/>
</dbReference>
<keyword evidence="10" id="KW-1185">Reference proteome</keyword>
<feature type="domain" description="GHMP kinase N-terminal" evidence="6">
    <location>
        <begin position="123"/>
        <end position="212"/>
    </location>
</feature>
<dbReference type="Pfam" id="PF00288">
    <property type="entry name" value="GHMP_kinases_N"/>
    <property type="match status" value="1"/>
</dbReference>
<evidence type="ECO:0000256" key="4">
    <source>
        <dbReference type="ARBA" id="ARBA00022777"/>
    </source>
</evidence>
<dbReference type="SUPFAM" id="SSF55060">
    <property type="entry name" value="GHMP Kinase, C-terminal domain"/>
    <property type="match status" value="1"/>
</dbReference>
<comment type="similarity">
    <text evidence="1">Belongs to the GHMP kinase family. GalK subfamily.</text>
</comment>
<dbReference type="InterPro" id="IPR020568">
    <property type="entry name" value="Ribosomal_Su5_D2-typ_SF"/>
</dbReference>
<evidence type="ECO:0000259" key="8">
    <source>
        <dbReference type="Pfam" id="PF10509"/>
    </source>
</evidence>
<proteinExistence type="inferred from homology"/>
<keyword evidence="2" id="KW-0808">Transferase</keyword>
<gene>
    <name evidence="9" type="ORF">WJX75_004129</name>
</gene>
<name>A0ABR2YR51_9CHLO</name>
<evidence type="ECO:0000256" key="1">
    <source>
        <dbReference type="ARBA" id="ARBA00006566"/>
    </source>
</evidence>
<organism evidence="9 10">
    <name type="scientific">Coccomyxa subellipsoidea</name>
    <dbReference type="NCBI Taxonomy" id="248742"/>
    <lineage>
        <taxon>Eukaryota</taxon>
        <taxon>Viridiplantae</taxon>
        <taxon>Chlorophyta</taxon>
        <taxon>core chlorophytes</taxon>
        <taxon>Trebouxiophyceae</taxon>
        <taxon>Trebouxiophyceae incertae sedis</taxon>
        <taxon>Coccomyxaceae</taxon>
        <taxon>Coccomyxa</taxon>
    </lineage>
</organism>
<dbReference type="NCBIfam" id="TIGR00131">
    <property type="entry name" value="gal_kin"/>
    <property type="match status" value="1"/>
</dbReference>
<comment type="caution">
    <text evidence="9">The sequence shown here is derived from an EMBL/GenBank/DDBJ whole genome shotgun (WGS) entry which is preliminary data.</text>
</comment>
<dbReference type="EMBL" id="JALJOT010000006">
    <property type="protein sequence ID" value="KAK9909560.1"/>
    <property type="molecule type" value="Genomic_DNA"/>
</dbReference>
<evidence type="ECO:0000313" key="9">
    <source>
        <dbReference type="EMBL" id="KAK9909560.1"/>
    </source>
</evidence>
<feature type="domain" description="Galactokinase N-terminal" evidence="8">
    <location>
        <begin position="37"/>
        <end position="84"/>
    </location>
</feature>
<dbReference type="PIRSF" id="PIRSF000530">
    <property type="entry name" value="Galactokinase"/>
    <property type="match status" value="1"/>
</dbReference>
<dbReference type="Gene3D" id="3.30.230.10">
    <property type="match status" value="1"/>
</dbReference>
<dbReference type="Pfam" id="PF08544">
    <property type="entry name" value="GHMP_kinases_C"/>
    <property type="match status" value="1"/>
</dbReference>
<protein>
    <recommendedName>
        <fullName evidence="11">Galactokinase</fullName>
    </recommendedName>
</protein>
<dbReference type="InterPro" id="IPR006203">
    <property type="entry name" value="GHMP_knse_ATP-bd_CS"/>
</dbReference>
<dbReference type="InterPro" id="IPR006206">
    <property type="entry name" value="Mevalonate/galactokinase"/>
</dbReference>